<dbReference type="RefSeq" id="WP_083943579.1">
    <property type="nucleotide sequence ID" value="NZ_CP113864.1"/>
</dbReference>
<comment type="subcellular location">
    <subcellularLocation>
        <location evidence="1">Endomembrane system</location>
        <topology evidence="1">Multi-pass membrane protein</topology>
    </subcellularLocation>
</comment>
<dbReference type="EMBL" id="CP113864">
    <property type="protein sequence ID" value="WAM31319.1"/>
    <property type="molecule type" value="Genomic_DNA"/>
</dbReference>
<dbReference type="InterPro" id="IPR010652">
    <property type="entry name" value="DUF1232"/>
</dbReference>
<evidence type="ECO:0000259" key="6">
    <source>
        <dbReference type="Pfam" id="PF06803"/>
    </source>
</evidence>
<evidence type="ECO:0000313" key="7">
    <source>
        <dbReference type="EMBL" id="WAM31319.1"/>
    </source>
</evidence>
<proteinExistence type="predicted"/>
<feature type="transmembrane region" description="Helical" evidence="5">
    <location>
        <begin position="30"/>
        <end position="47"/>
    </location>
</feature>
<keyword evidence="3 5" id="KW-1133">Transmembrane helix</keyword>
<evidence type="ECO:0000256" key="2">
    <source>
        <dbReference type="ARBA" id="ARBA00022692"/>
    </source>
</evidence>
<evidence type="ECO:0000313" key="8">
    <source>
        <dbReference type="Proteomes" id="UP001164745"/>
    </source>
</evidence>
<evidence type="ECO:0000256" key="3">
    <source>
        <dbReference type="ARBA" id="ARBA00022989"/>
    </source>
</evidence>
<evidence type="ECO:0000256" key="1">
    <source>
        <dbReference type="ARBA" id="ARBA00004127"/>
    </source>
</evidence>
<evidence type="ECO:0000256" key="5">
    <source>
        <dbReference type="SAM" id="Phobius"/>
    </source>
</evidence>
<organism evidence="7 8">
    <name type="scientific">Caldicellulosiruptor naganoensis</name>
    <dbReference type="NCBI Taxonomy" id="29324"/>
    <lineage>
        <taxon>Bacteria</taxon>
        <taxon>Bacillati</taxon>
        <taxon>Bacillota</taxon>
        <taxon>Bacillota incertae sedis</taxon>
        <taxon>Caldicellulosiruptorales</taxon>
        <taxon>Caldicellulosiruptoraceae</taxon>
        <taxon>Caldicellulosiruptor</taxon>
    </lineage>
</organism>
<keyword evidence="8" id="KW-1185">Reference proteome</keyword>
<keyword evidence="2 5" id="KW-0812">Transmembrane</keyword>
<feature type="domain" description="DUF1232" evidence="6">
    <location>
        <begin position="32"/>
        <end position="68"/>
    </location>
</feature>
<dbReference type="Pfam" id="PF06803">
    <property type="entry name" value="DUF1232"/>
    <property type="match status" value="1"/>
</dbReference>
<name>A0ABY7BFD9_9FIRM</name>
<gene>
    <name evidence="7" type="ORF">OTJ99_002167</name>
</gene>
<evidence type="ECO:0000256" key="4">
    <source>
        <dbReference type="ARBA" id="ARBA00023136"/>
    </source>
</evidence>
<keyword evidence="4 5" id="KW-0472">Membrane</keyword>
<dbReference type="Proteomes" id="UP001164745">
    <property type="component" value="Chromosome"/>
</dbReference>
<feature type="transmembrane region" description="Helical" evidence="5">
    <location>
        <begin position="101"/>
        <end position="123"/>
    </location>
</feature>
<protein>
    <submittedName>
        <fullName evidence="7">YkvA family protein</fullName>
    </submittedName>
</protein>
<sequence>MNKNVREKAKLLKKQIPAIFLAMKRRDTPLLAKIFALITIAYALSPIDFVPDFVPILGYLDDIIILPLLVTITIKLIPDSILNECQKEAENLWQEGKPKKWYYGIPIIIFWSLIIEAIIYKVVKNISLKSR</sequence>
<reference evidence="7" key="1">
    <citation type="submission" date="2022-12" db="EMBL/GenBank/DDBJ databases">
        <authorList>
            <person name="Bing R.G."/>
            <person name="Willard D.J."/>
            <person name="Manesh M.J.H."/>
            <person name="Laemthong T."/>
            <person name="Crosby J.R."/>
            <person name="Kelly R.M."/>
        </authorList>
    </citation>
    <scope>NUCLEOTIDE SEQUENCE</scope>
    <source>
        <strain evidence="7">DSM 8991</strain>
    </source>
</reference>
<accession>A0ABY7BFD9</accession>